<dbReference type="SUPFAM" id="SSF53474">
    <property type="entry name" value="alpha/beta-Hydrolases"/>
    <property type="match status" value="1"/>
</dbReference>
<gene>
    <name evidence="2" type="ORF">EJB05_41765</name>
</gene>
<accession>A0A5J9TAM8</accession>
<dbReference type="InterPro" id="IPR001563">
    <property type="entry name" value="Peptidase_S10"/>
</dbReference>
<reference evidence="2 3" key="1">
    <citation type="journal article" date="2019" name="Sci. Rep.">
        <title>A high-quality genome of Eragrostis curvula grass provides insights into Poaceae evolution and supports new strategies to enhance forage quality.</title>
        <authorList>
            <person name="Carballo J."/>
            <person name="Santos B.A.C.M."/>
            <person name="Zappacosta D."/>
            <person name="Garbus I."/>
            <person name="Selva J.P."/>
            <person name="Gallo C.A."/>
            <person name="Diaz A."/>
            <person name="Albertini E."/>
            <person name="Caccamo M."/>
            <person name="Echenique V."/>
        </authorList>
    </citation>
    <scope>NUCLEOTIDE SEQUENCE [LARGE SCALE GENOMIC DNA]</scope>
    <source>
        <strain evidence="3">cv. Victoria</strain>
        <tissue evidence="2">Leaf</tissue>
    </source>
</reference>
<protein>
    <submittedName>
        <fullName evidence="2">Uncharacterized protein</fullName>
    </submittedName>
</protein>
<dbReference type="GO" id="GO:0004185">
    <property type="term" value="F:serine-type carboxypeptidase activity"/>
    <property type="evidence" value="ECO:0007669"/>
    <property type="project" value="InterPro"/>
</dbReference>
<proteinExistence type="inferred from homology"/>
<sequence>MSFQVFDALISNFMRPTINEVDELLMYDVSVTVYNGQLDGICPTIGAESWLKKLKWDGLHDFLSLPRDPLYYFYPYNVPKVFERSFKNLHFYWVLGAGHKVPVDQPCTAVHMIGDIVHSPAT</sequence>
<dbReference type="InterPro" id="IPR029058">
    <property type="entry name" value="AB_hydrolase_fold"/>
</dbReference>
<dbReference type="EMBL" id="RWGY01000039">
    <property type="protein sequence ID" value="TVU08362.1"/>
    <property type="molecule type" value="Genomic_DNA"/>
</dbReference>
<name>A0A5J9TAM8_9POAL</name>
<evidence type="ECO:0000313" key="2">
    <source>
        <dbReference type="EMBL" id="TVU08362.1"/>
    </source>
</evidence>
<dbReference type="Gramene" id="TVU08362">
    <property type="protein sequence ID" value="TVU08362"/>
    <property type="gene ID" value="EJB05_41765"/>
</dbReference>
<comment type="similarity">
    <text evidence="1">Belongs to the peptidase S10 family.</text>
</comment>
<dbReference type="Gene3D" id="3.40.50.1820">
    <property type="entry name" value="alpha/beta hydrolase"/>
    <property type="match status" value="1"/>
</dbReference>
<evidence type="ECO:0000256" key="1">
    <source>
        <dbReference type="ARBA" id="ARBA00009431"/>
    </source>
</evidence>
<dbReference type="Pfam" id="PF00450">
    <property type="entry name" value="Peptidase_S10"/>
    <property type="match status" value="1"/>
</dbReference>
<comment type="caution">
    <text evidence="2">The sequence shown here is derived from an EMBL/GenBank/DDBJ whole genome shotgun (WGS) entry which is preliminary data.</text>
</comment>
<organism evidence="2 3">
    <name type="scientific">Eragrostis curvula</name>
    <name type="common">weeping love grass</name>
    <dbReference type="NCBI Taxonomy" id="38414"/>
    <lineage>
        <taxon>Eukaryota</taxon>
        <taxon>Viridiplantae</taxon>
        <taxon>Streptophyta</taxon>
        <taxon>Embryophyta</taxon>
        <taxon>Tracheophyta</taxon>
        <taxon>Spermatophyta</taxon>
        <taxon>Magnoliopsida</taxon>
        <taxon>Liliopsida</taxon>
        <taxon>Poales</taxon>
        <taxon>Poaceae</taxon>
        <taxon>PACMAD clade</taxon>
        <taxon>Chloridoideae</taxon>
        <taxon>Eragrostideae</taxon>
        <taxon>Eragrostidinae</taxon>
        <taxon>Eragrostis</taxon>
    </lineage>
</organism>
<evidence type="ECO:0000313" key="3">
    <source>
        <dbReference type="Proteomes" id="UP000324897"/>
    </source>
</evidence>
<dbReference type="GO" id="GO:0006508">
    <property type="term" value="P:proteolysis"/>
    <property type="evidence" value="ECO:0007669"/>
    <property type="project" value="InterPro"/>
</dbReference>
<dbReference type="AlphaFoldDB" id="A0A5J9TAM8"/>
<dbReference type="OrthoDB" id="687523at2759"/>
<dbReference type="Proteomes" id="UP000324897">
    <property type="component" value="Chromosome 3"/>
</dbReference>
<keyword evidence="3" id="KW-1185">Reference proteome</keyword>